<reference evidence="2 3" key="1">
    <citation type="submission" date="2011-09" db="EMBL/GenBank/DDBJ databases">
        <authorList>
            <person name="Carlier A."/>
        </authorList>
    </citation>
    <scope>NUCLEOTIDE SEQUENCE [LARGE SCALE GENOMIC DNA]</scope>
    <source>
        <strain evidence="2 3">UZHbot1</strain>
    </source>
</reference>
<evidence type="ECO:0000313" key="2">
    <source>
        <dbReference type="EMBL" id="CCD36340.1"/>
    </source>
</evidence>
<reference evidence="2 3" key="2">
    <citation type="submission" date="2011-10" db="EMBL/GenBank/DDBJ databases">
        <title>Draft genome sequence of Candidatus Burkholderia kirkii.</title>
        <authorList>
            <person name="Carlier A.L."/>
            <person name="Eberl L."/>
        </authorList>
    </citation>
    <scope>NUCLEOTIDE SEQUENCE [LARGE SCALE GENOMIC DNA]</scope>
    <source>
        <strain evidence="2 3">UZHbot1</strain>
    </source>
</reference>
<dbReference type="HOGENOM" id="CLU_2141288_0_0_4"/>
<evidence type="ECO:0000259" key="1">
    <source>
        <dbReference type="Pfam" id="PF01526"/>
    </source>
</evidence>
<proteinExistence type="predicted"/>
<dbReference type="EMBL" id="CAFE01000043">
    <property type="protein sequence ID" value="CCD36340.1"/>
    <property type="molecule type" value="Genomic_DNA"/>
</dbReference>
<dbReference type="GO" id="GO:0004803">
    <property type="term" value="F:transposase activity"/>
    <property type="evidence" value="ECO:0007669"/>
    <property type="project" value="InterPro"/>
</dbReference>
<dbReference type="Pfam" id="PF01526">
    <property type="entry name" value="DDE_Tnp_Tn3"/>
    <property type="match status" value="1"/>
</dbReference>
<organism evidence="2 3">
    <name type="scientific">Candidatus Paraburkholderia kirkii UZHbot1</name>
    <dbReference type="NCBI Taxonomy" id="1055526"/>
    <lineage>
        <taxon>Bacteria</taxon>
        <taxon>Pseudomonadati</taxon>
        <taxon>Pseudomonadota</taxon>
        <taxon>Betaproteobacteria</taxon>
        <taxon>Burkholderiales</taxon>
        <taxon>Burkholderiaceae</taxon>
        <taxon>Paraburkholderia</taxon>
    </lineage>
</organism>
<comment type="caution">
    <text evidence="2">The sequence shown here is derived from an EMBL/GenBank/DDBJ whole genome shotgun (WGS) entry which is preliminary data.</text>
</comment>
<dbReference type="STRING" id="1055526.BKIR_c134_5674"/>
<name>U3UAJ9_9BURK</name>
<dbReference type="BioCyc" id="CBUR1055526:G10QW-276-MONOMER"/>
<dbReference type="Proteomes" id="UP000003511">
    <property type="component" value="Unassembled WGS sequence"/>
</dbReference>
<sequence>MLERNVRKDADPREILSCVVAMGTNMGLRRMAEVSGLSYASMLNTARNYLRPETLHAANDAISNATASLPAFRLFSISATRSIRAAMVSVSKPRSIRSTHVTRRNTSGWTRT</sequence>
<evidence type="ECO:0000313" key="3">
    <source>
        <dbReference type="Proteomes" id="UP000003511"/>
    </source>
</evidence>
<protein>
    <submittedName>
        <fullName evidence="2">WGS project CAFE00000000 data, contig bkir_c134</fullName>
    </submittedName>
</protein>
<accession>U3UAJ9</accession>
<dbReference type="InterPro" id="IPR002513">
    <property type="entry name" value="Tn3_Tnp_DDE_dom"/>
</dbReference>
<feature type="domain" description="Tn3 transposase DDE" evidence="1">
    <location>
        <begin position="3"/>
        <end position="91"/>
    </location>
</feature>
<keyword evidence="3" id="KW-1185">Reference proteome</keyword>
<gene>
    <name evidence="2" type="ORF">BKIR_c134_5674</name>
</gene>
<dbReference type="GO" id="GO:0006313">
    <property type="term" value="P:DNA transposition"/>
    <property type="evidence" value="ECO:0007669"/>
    <property type="project" value="InterPro"/>
</dbReference>
<dbReference type="AlphaFoldDB" id="U3UAJ9"/>